<proteinExistence type="predicted"/>
<comment type="caution">
    <text evidence="3">The sequence shown here is derived from an EMBL/GenBank/DDBJ whole genome shotgun (WGS) entry which is preliminary data.</text>
</comment>
<organism evidence="3 4">
    <name type="scientific">Mycobacterium paraense</name>
    <dbReference type="NCBI Taxonomy" id="767916"/>
    <lineage>
        <taxon>Bacteria</taxon>
        <taxon>Bacillati</taxon>
        <taxon>Actinomycetota</taxon>
        <taxon>Actinomycetes</taxon>
        <taxon>Mycobacteriales</taxon>
        <taxon>Mycobacteriaceae</taxon>
        <taxon>Mycobacterium</taxon>
        <taxon>Mycobacterium simiae complex</taxon>
    </lineage>
</organism>
<keyword evidence="5" id="KW-1185">Reference proteome</keyword>
<dbReference type="AlphaFoldDB" id="A0A1X2A493"/>
<feature type="transmembrane region" description="Helical" evidence="1">
    <location>
        <begin position="105"/>
        <end position="122"/>
    </location>
</feature>
<feature type="transmembrane region" description="Helical" evidence="1">
    <location>
        <begin position="70"/>
        <end position="93"/>
    </location>
</feature>
<dbReference type="Proteomes" id="UP000193801">
    <property type="component" value="Unassembled WGS sequence"/>
</dbReference>
<feature type="transmembrane region" description="Helical" evidence="1">
    <location>
        <begin position="329"/>
        <end position="346"/>
    </location>
</feature>
<reference evidence="2" key="3">
    <citation type="submission" date="2016-01" db="EMBL/GenBank/DDBJ databases">
        <authorList>
            <person name="Ana R.F.D.C."/>
            <person name="Tarcisio F."/>
            <person name="Maria L.L."/>
            <person name="Monica P."/>
            <person name="Wana L.O.D.C."/>
            <person name="Elisabetta G."/>
            <person name="Jeann R.D.C.B."/>
            <person name="Veronica D.S."/>
            <person name="Karla V.B.L."/>
            <person name="Roberto B."/>
            <person name="Antonella G."/>
            <person name="Anna F."/>
            <person name="Alessandro M."/>
            <person name="Pamela F."/>
            <person name="Francesca D.L."/>
            <person name="Giulia F.S."/>
            <person name="Sara T."/>
            <person name="Fabio R."/>
            <person name="Olivier J."/>
            <person name="Nicola S."/>
            <person name="Enrico T."/>
        </authorList>
    </citation>
    <scope>NUCLEOTIDE SEQUENCE</scope>
    <source>
        <strain evidence="2">FI-07156</strain>
    </source>
</reference>
<accession>A0A1X2A493</accession>
<feature type="transmembrane region" description="Helical" evidence="1">
    <location>
        <begin position="382"/>
        <end position="401"/>
    </location>
</feature>
<feature type="transmembrane region" description="Helical" evidence="1">
    <location>
        <begin position="7"/>
        <end position="26"/>
    </location>
</feature>
<evidence type="ECO:0000313" key="5">
    <source>
        <dbReference type="Proteomes" id="UP000193801"/>
    </source>
</evidence>
<dbReference type="EMBL" id="LQPK01000004">
    <property type="protein sequence ID" value="ORW33493.1"/>
    <property type="molecule type" value="Genomic_DNA"/>
</dbReference>
<keyword evidence="1" id="KW-0472">Membrane</keyword>
<evidence type="ECO:0000313" key="4">
    <source>
        <dbReference type="Proteomes" id="UP000193285"/>
    </source>
</evidence>
<feature type="transmembrane region" description="Helical" evidence="1">
    <location>
        <begin position="151"/>
        <end position="167"/>
    </location>
</feature>
<reference evidence="3" key="2">
    <citation type="submission" date="2016-01" db="EMBL/GenBank/DDBJ databases">
        <authorList>
            <person name="Oliw E.H."/>
        </authorList>
    </citation>
    <scope>NUCLEOTIDE SEQUENCE</scope>
    <source>
        <strain evidence="3">IEC33</strain>
    </source>
</reference>
<name>A0A1X2A493_9MYCO</name>
<sequence length="412" mass="45780">MADRLPRVYALTSVWVIAWVAAHMFFQRIVFSNDLWWLQYYVVNYESGFVRRGLGGELLRIFPRSHYFTAAYAVLWVSMAVWLIALAVLMWRIVSTGARSQRKTLLALVVPVLPFAFSYAVYSPHPELFGMAALLAFSVSLTAVSTPRARMILSALYGIAIAVLAFVHEAIPLAFALGAVLAIIVLSKDATRRSQRICAVLAVGPGILSTLSVAALSRRDLVAQLCAQVPHGMVENPWAVSTTPNRALDYMLGRVESRTDFHDFMCSRVIPIFEADTSGAVSMLIRWGFFPLLGAFLLGLVYFVGTAWTIRYFSGVPVRAFLHELRHNLTLPLLASALLVPVFVTAVDWTRWWILITCDVAMVYVLYAINRREIEQAPSRRNLLAFVCIVAALAVIPTGAANNVGVWSVHLF</sequence>
<dbReference type="STRING" id="767916.AWB91_07895"/>
<dbReference type="Proteomes" id="UP000193285">
    <property type="component" value="Unassembled WGS sequence"/>
</dbReference>
<keyword evidence="1" id="KW-1133">Transmembrane helix</keyword>
<feature type="transmembrane region" description="Helical" evidence="1">
    <location>
        <begin position="128"/>
        <end position="144"/>
    </location>
</feature>
<evidence type="ECO:0000313" key="3">
    <source>
        <dbReference type="EMBL" id="ORW38207.1"/>
    </source>
</evidence>
<gene>
    <name evidence="3" type="ORF">AWB90_24360</name>
    <name evidence="2" type="ORF">AWB91_07895</name>
</gene>
<evidence type="ECO:0008006" key="6">
    <source>
        <dbReference type="Google" id="ProtNLM"/>
    </source>
</evidence>
<feature type="transmembrane region" description="Helical" evidence="1">
    <location>
        <begin position="287"/>
        <end position="308"/>
    </location>
</feature>
<feature type="transmembrane region" description="Helical" evidence="1">
    <location>
        <begin position="173"/>
        <end position="190"/>
    </location>
</feature>
<keyword evidence="1" id="KW-0812">Transmembrane</keyword>
<evidence type="ECO:0000313" key="2">
    <source>
        <dbReference type="EMBL" id="ORW33493.1"/>
    </source>
</evidence>
<evidence type="ECO:0000256" key="1">
    <source>
        <dbReference type="SAM" id="Phobius"/>
    </source>
</evidence>
<feature type="transmembrane region" description="Helical" evidence="1">
    <location>
        <begin position="197"/>
        <end position="216"/>
    </location>
</feature>
<dbReference type="EMBL" id="LQPN01000073">
    <property type="protein sequence ID" value="ORW38207.1"/>
    <property type="molecule type" value="Genomic_DNA"/>
</dbReference>
<feature type="transmembrane region" description="Helical" evidence="1">
    <location>
        <begin position="352"/>
        <end position="370"/>
    </location>
</feature>
<protein>
    <recommendedName>
        <fullName evidence="6">Glycosyltransferase RgtA/B/C/D-like domain-containing protein</fullName>
    </recommendedName>
</protein>
<dbReference type="OrthoDB" id="4750568at2"/>
<reference evidence="4 5" key="1">
    <citation type="journal article" date="2015" name="Emerg. Microbes Infect.">
        <title>Characterization of 17 strains belonging to the Mycobacterium simiae complex and description of Mycobacterium paraense sp. nov.</title>
        <authorList>
            <person name="Fusco da Costa A.R."/>
            <person name="Fedrizzi T."/>
            <person name="Lopes M.L."/>
            <person name="Pecorari M."/>
            <person name="Oliveira da Costa W.L."/>
            <person name="Giacobazzi E."/>
            <person name="da Costa Bahia J.R."/>
            <person name="De Sanctis V."/>
            <person name="Batista Lima K.V."/>
            <person name="Bertorelli R."/>
            <person name="Grottola A."/>
            <person name="Fabio A."/>
            <person name="Mariottini A."/>
            <person name="Ferretti P."/>
            <person name="Di Leva F."/>
            <person name="Fregni Serpini G."/>
            <person name="Tagliazucchi S."/>
            <person name="Rumpianesi F."/>
            <person name="Jousson O."/>
            <person name="Segata N."/>
            <person name="Tortoli E."/>
        </authorList>
    </citation>
    <scope>NUCLEOTIDE SEQUENCE [LARGE SCALE GENOMIC DNA]</scope>
    <source>
        <strain evidence="2 5">FI-07156</strain>
        <strain evidence="3 4">IEC33</strain>
    </source>
</reference>